<feature type="compositionally biased region" description="Basic residues" evidence="10">
    <location>
        <begin position="173"/>
        <end position="183"/>
    </location>
</feature>
<dbReference type="CDD" id="cd00038">
    <property type="entry name" value="CAP_ED"/>
    <property type="match status" value="3"/>
</dbReference>
<dbReference type="Pfam" id="PF24179">
    <property type="entry name" value="NTE_Ploop"/>
    <property type="match status" value="1"/>
</dbReference>
<evidence type="ECO:0000256" key="5">
    <source>
        <dbReference type="ARBA" id="ARBA00022963"/>
    </source>
</evidence>
<feature type="domain" description="Cyclic nucleotide-binding" evidence="12">
    <location>
        <begin position="567"/>
        <end position="663"/>
    </location>
</feature>
<dbReference type="SMART" id="SM00100">
    <property type="entry name" value="cNMP"/>
    <property type="match status" value="3"/>
</dbReference>
<feature type="region of interest" description="Disordered" evidence="10">
    <location>
        <begin position="1298"/>
        <end position="1334"/>
    </location>
</feature>
<evidence type="ECO:0000256" key="6">
    <source>
        <dbReference type="ARBA" id="ARBA00022989"/>
    </source>
</evidence>
<keyword evidence="5 9" id="KW-0442">Lipid degradation</keyword>
<feature type="short sequence motif" description="GXSXG" evidence="9">
    <location>
        <begin position="974"/>
        <end position="978"/>
    </location>
</feature>
<feature type="compositionally biased region" description="Polar residues" evidence="10">
    <location>
        <begin position="1304"/>
        <end position="1314"/>
    </location>
</feature>
<dbReference type="GO" id="GO:0004622">
    <property type="term" value="F:phosphatidylcholine lysophospholipase activity"/>
    <property type="evidence" value="ECO:0007669"/>
    <property type="project" value="InterPro"/>
</dbReference>
<keyword evidence="8 11" id="KW-0472">Membrane</keyword>
<feature type="compositionally biased region" description="Low complexity" evidence="10">
    <location>
        <begin position="94"/>
        <end position="107"/>
    </location>
</feature>
<feature type="region of interest" description="Disordered" evidence="10">
    <location>
        <begin position="153"/>
        <end position="189"/>
    </location>
</feature>
<dbReference type="GO" id="GO:0016042">
    <property type="term" value="P:lipid catabolic process"/>
    <property type="evidence" value="ECO:0007669"/>
    <property type="project" value="UniProtKB-UniRule"/>
</dbReference>
<feature type="transmembrane region" description="Helical" evidence="11">
    <location>
        <begin position="63"/>
        <end position="84"/>
    </location>
</feature>
<dbReference type="EMBL" id="CATQJL010000223">
    <property type="protein sequence ID" value="CAJ0597407.1"/>
    <property type="molecule type" value="Genomic_DNA"/>
</dbReference>
<evidence type="ECO:0000256" key="8">
    <source>
        <dbReference type="ARBA" id="ARBA00023136"/>
    </source>
</evidence>
<dbReference type="InterPro" id="IPR050301">
    <property type="entry name" value="NTE"/>
</dbReference>
<reference evidence="14" key="1">
    <citation type="submission" date="2023-07" db="EMBL/GenBank/DDBJ databases">
        <authorList>
            <consortium name="CYATHOMIX"/>
        </authorList>
    </citation>
    <scope>NUCLEOTIDE SEQUENCE</scope>
    <source>
        <strain evidence="14">N/A</strain>
    </source>
</reference>
<keyword evidence="6 11" id="KW-1133">Transmembrane helix</keyword>
<dbReference type="InterPro" id="IPR056556">
    <property type="entry name" value="NTE1_P-loop_dom"/>
</dbReference>
<evidence type="ECO:0000256" key="7">
    <source>
        <dbReference type="ARBA" id="ARBA00023098"/>
    </source>
</evidence>
<keyword evidence="3 11" id="KW-0812">Transmembrane</keyword>
<dbReference type="PANTHER" id="PTHR14226:SF29">
    <property type="entry name" value="NEUROPATHY TARGET ESTERASE SWS"/>
    <property type="match status" value="1"/>
</dbReference>
<evidence type="ECO:0000256" key="11">
    <source>
        <dbReference type="SAM" id="Phobius"/>
    </source>
</evidence>
<keyword evidence="4 9" id="KW-0378">Hydrolase</keyword>
<evidence type="ECO:0000256" key="3">
    <source>
        <dbReference type="ARBA" id="ARBA00022692"/>
    </source>
</evidence>
<evidence type="ECO:0000256" key="9">
    <source>
        <dbReference type="PROSITE-ProRule" id="PRU01161"/>
    </source>
</evidence>
<dbReference type="GO" id="GO:0016020">
    <property type="term" value="C:membrane"/>
    <property type="evidence" value="ECO:0007669"/>
    <property type="project" value="UniProtKB-SubCell"/>
</dbReference>
<comment type="caution">
    <text evidence="14">The sequence shown here is derived from an EMBL/GenBank/DDBJ whole genome shotgun (WGS) entry which is preliminary data.</text>
</comment>
<gene>
    <name evidence="14" type="ORF">CYNAS_LOCUS9390</name>
</gene>
<dbReference type="Pfam" id="PF00027">
    <property type="entry name" value="cNMP_binding"/>
    <property type="match status" value="3"/>
</dbReference>
<keyword evidence="7 9" id="KW-0443">Lipid metabolism</keyword>
<dbReference type="InterPro" id="IPR016035">
    <property type="entry name" value="Acyl_Trfase/lysoPLipase"/>
</dbReference>
<dbReference type="PROSITE" id="PS50042">
    <property type="entry name" value="CNMP_BINDING_3"/>
    <property type="match status" value="3"/>
</dbReference>
<feature type="region of interest" description="Disordered" evidence="10">
    <location>
        <begin position="91"/>
        <end position="131"/>
    </location>
</feature>
<comment type="similarity">
    <text evidence="2">Belongs to the NTE family.</text>
</comment>
<feature type="region of interest" description="Disordered" evidence="10">
    <location>
        <begin position="403"/>
        <end position="427"/>
    </location>
</feature>
<dbReference type="GO" id="GO:0046470">
    <property type="term" value="P:phosphatidylcholine metabolic process"/>
    <property type="evidence" value="ECO:0007669"/>
    <property type="project" value="InterPro"/>
</dbReference>
<dbReference type="Pfam" id="PF01734">
    <property type="entry name" value="Patatin"/>
    <property type="match status" value="1"/>
</dbReference>
<evidence type="ECO:0000256" key="2">
    <source>
        <dbReference type="ARBA" id="ARBA00006636"/>
    </source>
</evidence>
<feature type="active site" description="Proton acceptor" evidence="9">
    <location>
        <position position="1095"/>
    </location>
</feature>
<feature type="domain" description="PNPLA" evidence="13">
    <location>
        <begin position="943"/>
        <end position="1108"/>
    </location>
</feature>
<evidence type="ECO:0000313" key="14">
    <source>
        <dbReference type="EMBL" id="CAJ0597407.1"/>
    </source>
</evidence>
<evidence type="ECO:0000259" key="12">
    <source>
        <dbReference type="PROSITE" id="PS50042"/>
    </source>
</evidence>
<sequence length="1334" mass="151155">MRSLGQFFGGQIFEPNQSTNLKRLMYKSAHVNRTLCENSTMTLVSTILSPAISIFLIIWSNILLILCTLLTSAVLAFLISYYFYGFAPPSKTPSRANSSDGSSSRSSKGVRSRTIHESDEDAPSEAKAKPDVIELRRMRKRDWARKIYKSLMKNDSPPMHSSEDSDSSGNKNFRPRHLKRRHSTAGPLQLAKDLLRRSSRNYFRQTSEIRDKLARPPQEFYEPSDLPEIPQNLQPELFYILHNLKMLELPAEWKLDPRDIDVRTFAKGELVVRPGEPDDSIYVAIDGTLAVYIAHKEGKDYMVKKIPPGNSFFSMLSMLDVLMNSTSVFRSVSLRALEPCTVAKFPIKSFRDSYQKYPELWMRPIQIVITRLLHVTMTTLHQYMGLSSELMKRRREPAVDDRARQAQVTGPLRPNPPPLPSTLKKTREPRFSNTDDVVDQLAIARKWFAEALGLGADGASLIEHKGDITVRTFDEGEMLVEQGSEEEQLILVLSGSLRLLQEPVFDEEPHDDDDDTISRLYPREMVGGLQILTNEPSFYTIRAATKATVAILRKAEFNSLLEERPHIYLPVAYSVLRRLSPFLRGVDFALDWVLVDSGQSVYREGDLADSMFVMLSGRLRAVEKKTLVEEFGRGDVLGMMELLQKKPRATTVLAVRFSQLARIPEGLLNYIKLQYPQVGFRLVQLLGQYYSSIQRRLPHMPANSLEAPGDQMNHIKNLHTIAVVPASTDVPLVPFTCELYHALSANLRALRLSSQKVAAQLDSTVLEKFLQSQDFTLQADFRLMHWLNVQEDTYPLVIYECDYTATNWTRRCLRQADAILVVAMGNKKPKNQTLMRELLSTNQDGARTNKELVLLWPENTQTPSGTHEWFKDTYYTGHHHIRAPKRMFQWSSKKTRRVSREAVHSANERDVVEYYEKNVFWNVDFRSDFARVARILTGNAIGLALGGGGARGAAHVGVLRALRERGIPIDIIGGTSIGSLVGGIHAGTPDERVEERASVWFRGMTSLWRRILDLTYAHSAMFTGAQLNKSLQDLFGEQDIENLWIPYFCISTDITTSEMRVHRSGPLWAYCRASMSLAGYLPPMCDPQDGHLLLDGGYVNNLPADVMRSMGAKCVIAVDVGSSEETNLYNYGDCLSGTWVLWRRLNPWAEPVRILNMEEIQTRLAYVSCVRQLELVKKAPYCSYFRPAVELYKTLEFNKFSEILEIGHEYAKGKIGDLMELSAFSNLLVGEGQQSRLQRQLSRTNKRPNLERSTSFTDLAAALSKIPTVRPIMRHSLSAYEPSDDVFEDIDFWDLASESDADNELSQSDINDTSEASDAEADLDNRHSTSTPRP</sequence>
<feature type="transmembrane region" description="Helical" evidence="11">
    <location>
        <begin position="40"/>
        <end position="58"/>
    </location>
</feature>
<dbReference type="Proteomes" id="UP001176961">
    <property type="component" value="Unassembled WGS sequence"/>
</dbReference>
<evidence type="ECO:0000256" key="1">
    <source>
        <dbReference type="ARBA" id="ARBA00004167"/>
    </source>
</evidence>
<dbReference type="GO" id="GO:0005783">
    <property type="term" value="C:endoplasmic reticulum"/>
    <property type="evidence" value="ECO:0007669"/>
    <property type="project" value="TreeGrafter"/>
</dbReference>
<organism evidence="14 15">
    <name type="scientific">Cylicocyclus nassatus</name>
    <name type="common">Nematode worm</name>
    <dbReference type="NCBI Taxonomy" id="53992"/>
    <lineage>
        <taxon>Eukaryota</taxon>
        <taxon>Metazoa</taxon>
        <taxon>Ecdysozoa</taxon>
        <taxon>Nematoda</taxon>
        <taxon>Chromadorea</taxon>
        <taxon>Rhabditida</taxon>
        <taxon>Rhabditina</taxon>
        <taxon>Rhabditomorpha</taxon>
        <taxon>Strongyloidea</taxon>
        <taxon>Strongylidae</taxon>
        <taxon>Cylicocyclus</taxon>
    </lineage>
</organism>
<feature type="short sequence motif" description="GXGXXG" evidence="9">
    <location>
        <begin position="947"/>
        <end position="952"/>
    </location>
</feature>
<protein>
    <submittedName>
        <fullName evidence="14">Uncharacterized protein</fullName>
    </submittedName>
</protein>
<dbReference type="InterPro" id="IPR001423">
    <property type="entry name" value="LysoPLipase_patatin_CS"/>
</dbReference>
<dbReference type="SUPFAM" id="SSF51206">
    <property type="entry name" value="cAMP-binding domain-like"/>
    <property type="match status" value="3"/>
</dbReference>
<feature type="domain" description="Cyclic nucleotide-binding" evidence="12">
    <location>
        <begin position="260"/>
        <end position="371"/>
    </location>
</feature>
<dbReference type="InterPro" id="IPR002641">
    <property type="entry name" value="PNPLA_dom"/>
</dbReference>
<dbReference type="PANTHER" id="PTHR14226">
    <property type="entry name" value="NEUROPATHY TARGET ESTERASE/SWISS CHEESE D.MELANOGASTER"/>
    <property type="match status" value="1"/>
</dbReference>
<dbReference type="InterPro" id="IPR014710">
    <property type="entry name" value="RmlC-like_jellyroll"/>
</dbReference>
<feature type="short sequence motif" description="DGA/G" evidence="9">
    <location>
        <begin position="1095"/>
        <end position="1097"/>
    </location>
</feature>
<comment type="subcellular location">
    <subcellularLocation>
        <location evidence="1">Membrane</location>
        <topology evidence="1">Single-pass membrane protein</topology>
    </subcellularLocation>
</comment>
<dbReference type="Gene3D" id="2.60.120.10">
    <property type="entry name" value="Jelly Rolls"/>
    <property type="match status" value="3"/>
</dbReference>
<evidence type="ECO:0000259" key="13">
    <source>
        <dbReference type="PROSITE" id="PS51635"/>
    </source>
</evidence>
<proteinExistence type="inferred from homology"/>
<dbReference type="PROSITE" id="PS01237">
    <property type="entry name" value="UPF0028"/>
    <property type="match status" value="1"/>
</dbReference>
<accession>A0AA36GSB3</accession>
<keyword evidence="15" id="KW-1185">Reference proteome</keyword>
<dbReference type="FunFam" id="3.40.1090.10:FF:000001">
    <property type="entry name" value="neuropathy target esterase isoform X2"/>
    <property type="match status" value="1"/>
</dbReference>
<evidence type="ECO:0000256" key="4">
    <source>
        <dbReference type="ARBA" id="ARBA00022801"/>
    </source>
</evidence>
<evidence type="ECO:0000313" key="15">
    <source>
        <dbReference type="Proteomes" id="UP001176961"/>
    </source>
</evidence>
<dbReference type="PROSITE" id="PS51635">
    <property type="entry name" value="PNPLA"/>
    <property type="match status" value="1"/>
</dbReference>
<feature type="domain" description="Cyclic nucleotide-binding" evidence="12">
    <location>
        <begin position="471"/>
        <end position="561"/>
    </location>
</feature>
<name>A0AA36GSB3_CYLNA</name>
<dbReference type="InterPro" id="IPR018490">
    <property type="entry name" value="cNMP-bd_dom_sf"/>
</dbReference>
<dbReference type="InterPro" id="IPR000595">
    <property type="entry name" value="cNMP-bd_dom"/>
</dbReference>
<evidence type="ECO:0000256" key="10">
    <source>
        <dbReference type="SAM" id="MobiDB-lite"/>
    </source>
</evidence>
<feature type="active site" description="Nucleophile" evidence="9">
    <location>
        <position position="976"/>
    </location>
</feature>
<dbReference type="Gene3D" id="3.40.1090.10">
    <property type="entry name" value="Cytosolic phospholipase A2 catalytic domain"/>
    <property type="match status" value="1"/>
</dbReference>
<dbReference type="SUPFAM" id="SSF52151">
    <property type="entry name" value="FabD/lysophospholipase-like"/>
    <property type="match status" value="1"/>
</dbReference>